<organism evidence="2 3">
    <name type="scientific">Aphanomyces euteiches</name>
    <dbReference type="NCBI Taxonomy" id="100861"/>
    <lineage>
        <taxon>Eukaryota</taxon>
        <taxon>Sar</taxon>
        <taxon>Stramenopiles</taxon>
        <taxon>Oomycota</taxon>
        <taxon>Saprolegniomycetes</taxon>
        <taxon>Saprolegniales</taxon>
        <taxon>Verrucalvaceae</taxon>
        <taxon>Aphanomyces</taxon>
    </lineage>
</organism>
<evidence type="ECO:0000256" key="1">
    <source>
        <dbReference type="SAM" id="Phobius"/>
    </source>
</evidence>
<feature type="transmembrane region" description="Helical" evidence="1">
    <location>
        <begin position="58"/>
        <end position="75"/>
    </location>
</feature>
<keyword evidence="1" id="KW-0472">Membrane</keyword>
<reference evidence="2 3" key="1">
    <citation type="submission" date="2019-07" db="EMBL/GenBank/DDBJ databases">
        <title>Genomics analysis of Aphanomyces spp. identifies a new class of oomycete effector associated with host adaptation.</title>
        <authorList>
            <person name="Gaulin E."/>
        </authorList>
    </citation>
    <scope>NUCLEOTIDE SEQUENCE [LARGE SCALE GENOMIC DNA]</scope>
    <source>
        <strain evidence="2 3">ATCC 201684</strain>
    </source>
</reference>
<dbReference type="Proteomes" id="UP000481153">
    <property type="component" value="Unassembled WGS sequence"/>
</dbReference>
<sequence length="252" mass="28026">MWWWAGLYGPMAVLSLYRLWLNWKRDRAAMAMYVNILVGSICALLGRCVFETASVPLILWLADMFLIVALLLIVYNWSLIARRMDTMSRGGPTSVIFVYIVLTVVVYTMDAMVFVVNLVLPRESHVVCVIHAGVHATTALLSSMSLILFPYYGHRMRCVLIKVGEDSPKRMCNLLIISIVTAAFFGCHTAIQVLETIEFSAACPAVAWPTILATAETLATLKGGCILLLLLFLPWKPAPSRTGYLRLHSSNA</sequence>
<feature type="transmembrane region" description="Helical" evidence="1">
    <location>
        <begin position="132"/>
        <end position="153"/>
    </location>
</feature>
<protein>
    <recommendedName>
        <fullName evidence="4">G-protein coupled receptors family 1 profile domain-containing protein</fullName>
    </recommendedName>
</protein>
<dbReference type="AlphaFoldDB" id="A0A6G0W955"/>
<accession>A0A6G0W955</accession>
<feature type="transmembrane region" description="Helical" evidence="1">
    <location>
        <begin position="206"/>
        <end position="233"/>
    </location>
</feature>
<gene>
    <name evidence="2" type="ORF">Ae201684_017340</name>
</gene>
<evidence type="ECO:0000313" key="3">
    <source>
        <dbReference type="Proteomes" id="UP000481153"/>
    </source>
</evidence>
<keyword evidence="3" id="KW-1185">Reference proteome</keyword>
<proteinExistence type="predicted"/>
<dbReference type="VEuPathDB" id="FungiDB:AeMF1_003815"/>
<feature type="transmembrane region" description="Helical" evidence="1">
    <location>
        <begin position="6"/>
        <end position="21"/>
    </location>
</feature>
<feature type="transmembrane region" description="Helical" evidence="1">
    <location>
        <begin position="174"/>
        <end position="194"/>
    </location>
</feature>
<evidence type="ECO:0008006" key="4">
    <source>
        <dbReference type="Google" id="ProtNLM"/>
    </source>
</evidence>
<evidence type="ECO:0000313" key="2">
    <source>
        <dbReference type="EMBL" id="KAF0723845.1"/>
    </source>
</evidence>
<keyword evidence="1" id="KW-1133">Transmembrane helix</keyword>
<feature type="transmembrane region" description="Helical" evidence="1">
    <location>
        <begin position="28"/>
        <end position="46"/>
    </location>
</feature>
<comment type="caution">
    <text evidence="2">The sequence shown here is derived from an EMBL/GenBank/DDBJ whole genome shotgun (WGS) entry which is preliminary data.</text>
</comment>
<keyword evidence="1" id="KW-0812">Transmembrane</keyword>
<dbReference type="EMBL" id="VJMJ01000294">
    <property type="protein sequence ID" value="KAF0723845.1"/>
    <property type="molecule type" value="Genomic_DNA"/>
</dbReference>
<feature type="transmembrane region" description="Helical" evidence="1">
    <location>
        <begin position="96"/>
        <end position="120"/>
    </location>
</feature>
<name>A0A6G0W955_9STRA</name>